<proteinExistence type="predicted"/>
<dbReference type="InterPro" id="IPR036249">
    <property type="entry name" value="Thioredoxin-like_sf"/>
</dbReference>
<dbReference type="CDD" id="cd02980">
    <property type="entry name" value="TRX_Fd_family"/>
    <property type="match status" value="1"/>
</dbReference>
<dbReference type="STRING" id="1079859.SAMN04515674_10241"/>
<dbReference type="SUPFAM" id="SSF52833">
    <property type="entry name" value="Thioredoxin-like"/>
    <property type="match status" value="1"/>
</dbReference>
<evidence type="ECO:0000313" key="2">
    <source>
        <dbReference type="Proteomes" id="UP000199306"/>
    </source>
</evidence>
<gene>
    <name evidence="1" type="ORF">SAMN04515674_10241</name>
</gene>
<name>A0A1I5NNM1_9BACT</name>
<dbReference type="EMBL" id="FOXH01000002">
    <property type="protein sequence ID" value="SFP23403.1"/>
    <property type="molecule type" value="Genomic_DNA"/>
</dbReference>
<keyword evidence="2" id="KW-1185">Reference proteome</keyword>
<organism evidence="1 2">
    <name type="scientific">Pseudarcicella hirudinis</name>
    <dbReference type="NCBI Taxonomy" id="1079859"/>
    <lineage>
        <taxon>Bacteria</taxon>
        <taxon>Pseudomonadati</taxon>
        <taxon>Bacteroidota</taxon>
        <taxon>Cytophagia</taxon>
        <taxon>Cytophagales</taxon>
        <taxon>Flectobacillaceae</taxon>
        <taxon>Pseudarcicella</taxon>
    </lineage>
</organism>
<protein>
    <recommendedName>
        <fullName evidence="3">(2Fe-2S) ferredoxin</fullName>
    </recommendedName>
</protein>
<dbReference type="Proteomes" id="UP000199306">
    <property type="component" value="Unassembled WGS sequence"/>
</dbReference>
<reference evidence="1 2" key="1">
    <citation type="submission" date="2016-10" db="EMBL/GenBank/DDBJ databases">
        <authorList>
            <person name="de Groot N.N."/>
        </authorList>
    </citation>
    <scope>NUCLEOTIDE SEQUENCE [LARGE SCALE GENOMIC DNA]</scope>
    <source>
        <strain evidence="2">E92,LMG 26720,CCM 7988</strain>
    </source>
</reference>
<accession>A0A1I5NNM1</accession>
<sequence length="87" mass="10438">MSRVQFPEKSIFICDGDKCGKYKEVRKFFKEAIKDAHLKDEVEVFKIECTDRCKHAPIMCFQPQNKWFYEVSIWKVQEIFNKEVLGK</sequence>
<dbReference type="RefSeq" id="WP_092012163.1">
    <property type="nucleotide sequence ID" value="NZ_FOXH01000002.1"/>
</dbReference>
<dbReference type="AlphaFoldDB" id="A0A1I5NNM1"/>
<dbReference type="Gene3D" id="3.40.30.10">
    <property type="entry name" value="Glutaredoxin"/>
    <property type="match status" value="1"/>
</dbReference>
<dbReference type="OrthoDB" id="9800692at2"/>
<evidence type="ECO:0000313" key="1">
    <source>
        <dbReference type="EMBL" id="SFP23403.1"/>
    </source>
</evidence>
<evidence type="ECO:0008006" key="3">
    <source>
        <dbReference type="Google" id="ProtNLM"/>
    </source>
</evidence>